<sequence>MKLYRSRKGIAIDFYRASRNKQIQSDDEFLRGPRKSKFNRSEHRPVKAEAAGSSPANLEGQAKTPLLPPEVHHAERCKRKAGGIESGRVGESEASDQKGRNTRLALGRDAWAEEVDRYSFSRPQTDQLMDRGSSCVEYATPESFWTGIITFDNIDSSCNSSLHRTLREGHRRPL</sequence>
<name>A0AAE1XIT6_9LAMI</name>
<reference evidence="2" key="2">
    <citation type="journal article" date="2024" name="Plant">
        <title>Genomic evolution and insights into agronomic trait innovations of Sesamum species.</title>
        <authorList>
            <person name="Miao H."/>
            <person name="Wang L."/>
            <person name="Qu L."/>
            <person name="Liu H."/>
            <person name="Sun Y."/>
            <person name="Le M."/>
            <person name="Wang Q."/>
            <person name="Wei S."/>
            <person name="Zheng Y."/>
            <person name="Lin W."/>
            <person name="Duan Y."/>
            <person name="Cao H."/>
            <person name="Xiong S."/>
            <person name="Wang X."/>
            <person name="Wei L."/>
            <person name="Li C."/>
            <person name="Ma Q."/>
            <person name="Ju M."/>
            <person name="Zhao R."/>
            <person name="Li G."/>
            <person name="Mu C."/>
            <person name="Tian Q."/>
            <person name="Mei H."/>
            <person name="Zhang T."/>
            <person name="Gao T."/>
            <person name="Zhang H."/>
        </authorList>
    </citation>
    <scope>NUCLEOTIDE SEQUENCE</scope>
    <source>
        <strain evidence="2">3651</strain>
    </source>
</reference>
<proteinExistence type="predicted"/>
<organism evidence="2 3">
    <name type="scientific">Sesamum alatum</name>
    <dbReference type="NCBI Taxonomy" id="300844"/>
    <lineage>
        <taxon>Eukaryota</taxon>
        <taxon>Viridiplantae</taxon>
        <taxon>Streptophyta</taxon>
        <taxon>Embryophyta</taxon>
        <taxon>Tracheophyta</taxon>
        <taxon>Spermatophyta</taxon>
        <taxon>Magnoliopsida</taxon>
        <taxon>eudicotyledons</taxon>
        <taxon>Gunneridae</taxon>
        <taxon>Pentapetalae</taxon>
        <taxon>asterids</taxon>
        <taxon>lamiids</taxon>
        <taxon>Lamiales</taxon>
        <taxon>Pedaliaceae</taxon>
        <taxon>Sesamum</taxon>
    </lineage>
</organism>
<dbReference type="EMBL" id="JACGWO010000020">
    <property type="protein sequence ID" value="KAK4412182.1"/>
    <property type="molecule type" value="Genomic_DNA"/>
</dbReference>
<evidence type="ECO:0000313" key="2">
    <source>
        <dbReference type="EMBL" id="KAK4412182.1"/>
    </source>
</evidence>
<feature type="compositionally biased region" description="Basic and acidic residues" evidence="1">
    <location>
        <begin position="88"/>
        <end position="99"/>
    </location>
</feature>
<reference evidence="2" key="1">
    <citation type="submission" date="2020-06" db="EMBL/GenBank/DDBJ databases">
        <authorList>
            <person name="Li T."/>
            <person name="Hu X."/>
            <person name="Zhang T."/>
            <person name="Song X."/>
            <person name="Zhang H."/>
            <person name="Dai N."/>
            <person name="Sheng W."/>
            <person name="Hou X."/>
            <person name="Wei L."/>
        </authorList>
    </citation>
    <scope>NUCLEOTIDE SEQUENCE</scope>
    <source>
        <strain evidence="2">3651</strain>
        <tissue evidence="2">Leaf</tissue>
    </source>
</reference>
<feature type="region of interest" description="Disordered" evidence="1">
    <location>
        <begin position="24"/>
        <end position="101"/>
    </location>
</feature>
<dbReference type="Proteomes" id="UP001293254">
    <property type="component" value="Unassembled WGS sequence"/>
</dbReference>
<keyword evidence="3" id="KW-1185">Reference proteome</keyword>
<dbReference type="AlphaFoldDB" id="A0AAE1XIT6"/>
<accession>A0AAE1XIT6</accession>
<gene>
    <name evidence="2" type="ORF">Salat_2969100</name>
</gene>
<evidence type="ECO:0000256" key="1">
    <source>
        <dbReference type="SAM" id="MobiDB-lite"/>
    </source>
</evidence>
<evidence type="ECO:0000313" key="3">
    <source>
        <dbReference type="Proteomes" id="UP001293254"/>
    </source>
</evidence>
<protein>
    <submittedName>
        <fullName evidence="2">Uncharacterized protein</fullName>
    </submittedName>
</protein>
<comment type="caution">
    <text evidence="2">The sequence shown here is derived from an EMBL/GenBank/DDBJ whole genome shotgun (WGS) entry which is preliminary data.</text>
</comment>